<dbReference type="OMA" id="KICVPRF"/>
<feature type="non-terminal residue" evidence="1">
    <location>
        <position position="112"/>
    </location>
</feature>
<gene>
    <name evidence="1" type="ORF">KI387_004561</name>
</gene>
<protein>
    <recommendedName>
        <fullName evidence="3">Retrovirus-related Pol polyprotein from transposon TNT 1-94</fullName>
    </recommendedName>
</protein>
<dbReference type="EMBL" id="JAHRHJ020000002">
    <property type="protein sequence ID" value="KAH9324383.1"/>
    <property type="molecule type" value="Genomic_DNA"/>
</dbReference>
<dbReference type="PANTHER" id="PTHR11439:SF467">
    <property type="entry name" value="INTEGRASE CATALYTIC DOMAIN-CONTAINING PROTEIN"/>
    <property type="match status" value="1"/>
</dbReference>
<dbReference type="PANTHER" id="PTHR11439">
    <property type="entry name" value="GAG-POL-RELATED RETROTRANSPOSON"/>
    <property type="match status" value="1"/>
</dbReference>
<evidence type="ECO:0000313" key="2">
    <source>
        <dbReference type="Proteomes" id="UP000824469"/>
    </source>
</evidence>
<reference evidence="1 2" key="1">
    <citation type="journal article" date="2021" name="Nat. Plants">
        <title>The Taxus genome provides insights into paclitaxel biosynthesis.</title>
        <authorList>
            <person name="Xiong X."/>
            <person name="Gou J."/>
            <person name="Liao Q."/>
            <person name="Li Y."/>
            <person name="Zhou Q."/>
            <person name="Bi G."/>
            <person name="Li C."/>
            <person name="Du R."/>
            <person name="Wang X."/>
            <person name="Sun T."/>
            <person name="Guo L."/>
            <person name="Liang H."/>
            <person name="Lu P."/>
            <person name="Wu Y."/>
            <person name="Zhang Z."/>
            <person name="Ro D.K."/>
            <person name="Shang Y."/>
            <person name="Huang S."/>
            <person name="Yan J."/>
        </authorList>
    </citation>
    <scope>NUCLEOTIDE SEQUENCE [LARGE SCALE GENOMIC DNA]</scope>
    <source>
        <strain evidence="1">Ta-2019</strain>
    </source>
</reference>
<comment type="caution">
    <text evidence="1">The sequence shown here is derived from an EMBL/GenBank/DDBJ whole genome shotgun (WGS) entry which is preliminary data.</text>
</comment>
<evidence type="ECO:0000313" key="1">
    <source>
        <dbReference type="EMBL" id="KAH9324383.1"/>
    </source>
</evidence>
<sequence>PDIAHEVGVVSIFMANLGKEHWKAIQLILRYLRGTSSMQLCYGGLDISLCGYVNSDMDGDLDGMRKTTGYILTVGGMIVSWILRLQKVVTFSTTEEEYVVATEASKEMIWMS</sequence>
<feature type="non-terminal residue" evidence="1">
    <location>
        <position position="1"/>
    </location>
</feature>
<dbReference type="Proteomes" id="UP000824469">
    <property type="component" value="Unassembled WGS sequence"/>
</dbReference>
<evidence type="ECO:0008006" key="3">
    <source>
        <dbReference type="Google" id="ProtNLM"/>
    </source>
</evidence>
<accession>A0AA38GLG4</accession>
<dbReference type="CDD" id="cd09272">
    <property type="entry name" value="RNase_HI_RT_Ty1"/>
    <property type="match status" value="1"/>
</dbReference>
<proteinExistence type="predicted"/>
<keyword evidence="2" id="KW-1185">Reference proteome</keyword>
<organism evidence="1 2">
    <name type="scientific">Taxus chinensis</name>
    <name type="common">Chinese yew</name>
    <name type="synonym">Taxus wallichiana var. chinensis</name>
    <dbReference type="NCBI Taxonomy" id="29808"/>
    <lineage>
        <taxon>Eukaryota</taxon>
        <taxon>Viridiplantae</taxon>
        <taxon>Streptophyta</taxon>
        <taxon>Embryophyta</taxon>
        <taxon>Tracheophyta</taxon>
        <taxon>Spermatophyta</taxon>
        <taxon>Pinopsida</taxon>
        <taxon>Pinidae</taxon>
        <taxon>Conifers II</taxon>
        <taxon>Cupressales</taxon>
        <taxon>Taxaceae</taxon>
        <taxon>Taxus</taxon>
    </lineage>
</organism>
<name>A0AA38GLG4_TAXCH</name>
<dbReference type="AlphaFoldDB" id="A0AA38GLG4"/>